<protein>
    <submittedName>
        <fullName evidence="1">Uncharacterized protein</fullName>
    </submittedName>
</protein>
<sequence length="128" mass="14152">MQKSSMWSSLVIFLSAHYVHGDWKETNEGKVYEDNGQMQDKHLLQLLSGIIQWVSPPDAIANAIECGKSESEMLDCCRALLAIATVTTPLVFDQLLKSISPFGTLSLLSALMCEVVEVLMANFTVEET</sequence>
<name>A0ACC0NPX7_RHOML</name>
<comment type="caution">
    <text evidence="1">The sequence shown here is derived from an EMBL/GenBank/DDBJ whole genome shotgun (WGS) entry which is preliminary data.</text>
</comment>
<dbReference type="Proteomes" id="UP001062846">
    <property type="component" value="Chromosome 5"/>
</dbReference>
<accession>A0ACC0NPX7</accession>
<evidence type="ECO:0000313" key="1">
    <source>
        <dbReference type="EMBL" id="KAI8555438.1"/>
    </source>
</evidence>
<reference evidence="1" key="1">
    <citation type="submission" date="2022-02" db="EMBL/GenBank/DDBJ databases">
        <title>Plant Genome Project.</title>
        <authorList>
            <person name="Zhang R.-G."/>
        </authorList>
    </citation>
    <scope>NUCLEOTIDE SEQUENCE</scope>
    <source>
        <strain evidence="1">AT1</strain>
    </source>
</reference>
<evidence type="ECO:0000313" key="2">
    <source>
        <dbReference type="Proteomes" id="UP001062846"/>
    </source>
</evidence>
<gene>
    <name evidence="1" type="ORF">RHMOL_Rhmol05G0174500</name>
</gene>
<dbReference type="EMBL" id="CM046392">
    <property type="protein sequence ID" value="KAI8555438.1"/>
    <property type="molecule type" value="Genomic_DNA"/>
</dbReference>
<keyword evidence="2" id="KW-1185">Reference proteome</keyword>
<proteinExistence type="predicted"/>
<organism evidence="1 2">
    <name type="scientific">Rhododendron molle</name>
    <name type="common">Chinese azalea</name>
    <name type="synonym">Azalea mollis</name>
    <dbReference type="NCBI Taxonomy" id="49168"/>
    <lineage>
        <taxon>Eukaryota</taxon>
        <taxon>Viridiplantae</taxon>
        <taxon>Streptophyta</taxon>
        <taxon>Embryophyta</taxon>
        <taxon>Tracheophyta</taxon>
        <taxon>Spermatophyta</taxon>
        <taxon>Magnoliopsida</taxon>
        <taxon>eudicotyledons</taxon>
        <taxon>Gunneridae</taxon>
        <taxon>Pentapetalae</taxon>
        <taxon>asterids</taxon>
        <taxon>Ericales</taxon>
        <taxon>Ericaceae</taxon>
        <taxon>Ericoideae</taxon>
        <taxon>Rhodoreae</taxon>
        <taxon>Rhododendron</taxon>
    </lineage>
</organism>